<evidence type="ECO:0000256" key="7">
    <source>
        <dbReference type="ARBA" id="ARBA00023065"/>
    </source>
</evidence>
<dbReference type="PANTHER" id="PTHR10110:SF86">
    <property type="entry name" value="SODIUM_HYDROGEN EXCHANGER 7"/>
    <property type="match status" value="1"/>
</dbReference>
<evidence type="ECO:0000256" key="5">
    <source>
        <dbReference type="ARBA" id="ARBA00022989"/>
    </source>
</evidence>
<sequence>MIHQQLFLILTLFFAMALLYLLSQRLKVSYPIFLVIGGLLISFIPGMPTININPDMVFLIFLPPLLFEAAWYSSWQDLWKWKRPILVLGFGLVLATSAAVAYFSMLIIPGFTLALGFLLGGIISPPDAIAATSVIKGMNVPKRGITILEGESLVNDAASLTVFRFALAAILTGSFVFKEAFMNFSVLAVMGVVVGLAIAHVLYFILKYWVKDSSITTPITLIAPYLMYLGAEELNWSGVLAVVSGGLFLSFRASDFLNYNTRIQTKEVWATVGFLLNGFVFILIGLELPAIIASLGDYAFNDAIRYALLISIMVIIIRIVLVYVAILVPGLVSKRIREKEKSFGYKLPFVIGWAGMRGVVSLASALAIPLTLNDGSAFPQRNLILFITFVVILVTLVFQGLTLPLFIKGLKVKEIDEHIPEEDQVELIRMEIGKRQIEYLDANYSLEMDQYDVISRIKEQVEMSLNATASAQHESDKKEALYTVRRLYKKIMLELVAVRRQELYRIRLEKRFDDAVIRNMENNLDLEEARLNRY</sequence>
<comment type="function">
    <text evidence="10">Na(+)/H(+) antiporter that extrudes sodium in exchange for external protons.</text>
</comment>
<keyword evidence="10" id="KW-0050">Antiport</keyword>
<evidence type="ECO:0000259" key="11">
    <source>
        <dbReference type="Pfam" id="PF00999"/>
    </source>
</evidence>
<feature type="transmembrane region" description="Helical" evidence="10">
    <location>
        <begin position="157"/>
        <end position="177"/>
    </location>
</feature>
<dbReference type="PANTHER" id="PTHR10110">
    <property type="entry name" value="SODIUM/HYDROGEN EXCHANGER"/>
    <property type="match status" value="1"/>
</dbReference>
<proteinExistence type="inferred from homology"/>
<feature type="transmembrane region" description="Helical" evidence="10">
    <location>
        <begin position="85"/>
        <end position="108"/>
    </location>
</feature>
<keyword evidence="3 10" id="KW-1003">Cell membrane</keyword>
<comment type="similarity">
    <text evidence="10">Belongs to the monovalent cation:proton antiporter 1 (CPA1) transporter (TC 2.A.36) family.</text>
</comment>
<dbReference type="Proteomes" id="UP000772618">
    <property type="component" value="Unassembled WGS sequence"/>
</dbReference>
<feature type="transmembrane region" description="Helical" evidence="10">
    <location>
        <begin position="6"/>
        <end position="23"/>
    </location>
</feature>
<accession>A0ABS5VQZ9</accession>
<keyword evidence="4 10" id="KW-0812">Transmembrane</keyword>
<evidence type="ECO:0000256" key="6">
    <source>
        <dbReference type="ARBA" id="ARBA00023053"/>
    </source>
</evidence>
<feature type="transmembrane region" description="Helical" evidence="10">
    <location>
        <begin position="234"/>
        <end position="251"/>
    </location>
</feature>
<feature type="transmembrane region" description="Helical" evidence="10">
    <location>
        <begin position="30"/>
        <end position="50"/>
    </location>
</feature>
<feature type="transmembrane region" description="Helical" evidence="10">
    <location>
        <begin position="184"/>
        <end position="206"/>
    </location>
</feature>
<feature type="transmembrane region" description="Helical" evidence="10">
    <location>
        <begin position="349"/>
        <end position="372"/>
    </location>
</feature>
<evidence type="ECO:0000313" key="12">
    <source>
        <dbReference type="EMBL" id="MBT1703207.1"/>
    </source>
</evidence>
<evidence type="ECO:0000256" key="2">
    <source>
        <dbReference type="ARBA" id="ARBA00022448"/>
    </source>
</evidence>
<evidence type="ECO:0000313" key="13">
    <source>
        <dbReference type="Proteomes" id="UP000772618"/>
    </source>
</evidence>
<feature type="transmembrane region" description="Helical" evidence="10">
    <location>
        <begin position="384"/>
        <end position="407"/>
    </location>
</feature>
<evidence type="ECO:0000256" key="9">
    <source>
        <dbReference type="ARBA" id="ARBA00023201"/>
    </source>
</evidence>
<evidence type="ECO:0000256" key="10">
    <source>
        <dbReference type="RuleBase" id="RU366002"/>
    </source>
</evidence>
<dbReference type="InterPro" id="IPR018422">
    <property type="entry name" value="Cation/H_exchanger_CPA1"/>
</dbReference>
<comment type="caution">
    <text evidence="12">The sequence shown here is derived from an EMBL/GenBank/DDBJ whole genome shotgun (WGS) entry which is preliminary data.</text>
</comment>
<feature type="transmembrane region" description="Helical" evidence="10">
    <location>
        <begin position="272"/>
        <end position="292"/>
    </location>
</feature>
<gene>
    <name evidence="12" type="ORF">KK060_07940</name>
</gene>
<dbReference type="Pfam" id="PF00999">
    <property type="entry name" value="Na_H_Exchanger"/>
    <property type="match status" value="1"/>
</dbReference>
<reference evidence="12 13" key="1">
    <citation type="submission" date="2021-05" db="EMBL/GenBank/DDBJ databases">
        <title>A Polyphasic approach of four new species of the genus Ohtaekwangia: Ohtaekwangia histidinii sp. nov., Ohtaekwangia cretensis sp. nov., Ohtaekwangia indiensis sp. nov., Ohtaekwangia reichenbachii sp. nov. from diverse environment.</title>
        <authorList>
            <person name="Octaviana S."/>
        </authorList>
    </citation>
    <scope>NUCLEOTIDE SEQUENCE [LARGE SCALE GENOMIC DNA]</scope>
    <source>
        <strain evidence="12 13">PWU20</strain>
    </source>
</reference>
<dbReference type="Gene3D" id="6.10.140.1330">
    <property type="match status" value="1"/>
</dbReference>
<evidence type="ECO:0000256" key="4">
    <source>
        <dbReference type="ARBA" id="ARBA00022692"/>
    </source>
</evidence>
<keyword evidence="8 10" id="KW-0472">Membrane</keyword>
<name>A0ABS5VQZ9_9BACT</name>
<dbReference type="NCBIfam" id="TIGR00831">
    <property type="entry name" value="a_cpa1"/>
    <property type="match status" value="1"/>
</dbReference>
<dbReference type="RefSeq" id="WP_254153172.1">
    <property type="nucleotide sequence ID" value="NZ_JAHESD010000012.1"/>
</dbReference>
<keyword evidence="2 10" id="KW-0813">Transport</keyword>
<keyword evidence="13" id="KW-1185">Reference proteome</keyword>
<evidence type="ECO:0000256" key="8">
    <source>
        <dbReference type="ARBA" id="ARBA00023136"/>
    </source>
</evidence>
<keyword evidence="6 10" id="KW-0915">Sodium</keyword>
<keyword evidence="7 10" id="KW-0406">Ion transport</keyword>
<dbReference type="InterPro" id="IPR006153">
    <property type="entry name" value="Cation/H_exchanger_TM"/>
</dbReference>
<feature type="domain" description="Cation/H+ exchanger transmembrane" evidence="11">
    <location>
        <begin position="16"/>
        <end position="407"/>
    </location>
</feature>
<keyword evidence="5 10" id="KW-1133">Transmembrane helix</keyword>
<evidence type="ECO:0000256" key="1">
    <source>
        <dbReference type="ARBA" id="ARBA00004651"/>
    </source>
</evidence>
<dbReference type="EMBL" id="JAHESD010000012">
    <property type="protein sequence ID" value="MBT1703207.1"/>
    <property type="molecule type" value="Genomic_DNA"/>
</dbReference>
<evidence type="ECO:0000256" key="3">
    <source>
        <dbReference type="ARBA" id="ARBA00022475"/>
    </source>
</evidence>
<feature type="transmembrane region" description="Helical" evidence="10">
    <location>
        <begin position="304"/>
        <end position="328"/>
    </location>
</feature>
<dbReference type="InterPro" id="IPR004705">
    <property type="entry name" value="Cation/H_exchanger_CPA1_bac"/>
</dbReference>
<protein>
    <submittedName>
        <fullName evidence="12">Na+/H+ antiporter</fullName>
    </submittedName>
</protein>
<keyword evidence="9 10" id="KW-0739">Sodium transport</keyword>
<comment type="subcellular location">
    <subcellularLocation>
        <location evidence="1 10">Cell membrane</location>
        <topology evidence="1 10">Multi-pass membrane protein</topology>
    </subcellularLocation>
</comment>
<feature type="transmembrane region" description="Helical" evidence="10">
    <location>
        <begin position="56"/>
        <end position="73"/>
    </location>
</feature>
<organism evidence="12 13">
    <name type="scientific">Chryseosolibacter indicus</name>
    <dbReference type="NCBI Taxonomy" id="2782351"/>
    <lineage>
        <taxon>Bacteria</taxon>
        <taxon>Pseudomonadati</taxon>
        <taxon>Bacteroidota</taxon>
        <taxon>Cytophagia</taxon>
        <taxon>Cytophagales</taxon>
        <taxon>Chryseotaleaceae</taxon>
        <taxon>Chryseosolibacter</taxon>
    </lineage>
</organism>